<evidence type="ECO:0000256" key="8">
    <source>
        <dbReference type="ARBA" id="ARBA00022755"/>
    </source>
</evidence>
<comment type="similarity">
    <text evidence="11 14">Belongs to the GARS family.</text>
</comment>
<evidence type="ECO:0000256" key="5">
    <source>
        <dbReference type="ARBA" id="ARBA00022598"/>
    </source>
</evidence>
<dbReference type="InterPro" id="IPR037123">
    <property type="entry name" value="PRibGlycinamide_synth_C_sf"/>
</dbReference>
<evidence type="ECO:0000259" key="16">
    <source>
        <dbReference type="PROSITE" id="PS50975"/>
    </source>
</evidence>
<evidence type="ECO:0000256" key="14">
    <source>
        <dbReference type="HAMAP-Rule" id="MF_00138"/>
    </source>
</evidence>
<evidence type="ECO:0000313" key="17">
    <source>
        <dbReference type="EMBL" id="MBO8443270.1"/>
    </source>
</evidence>
<evidence type="ECO:0000256" key="1">
    <source>
        <dbReference type="ARBA" id="ARBA00001936"/>
    </source>
</evidence>
<evidence type="ECO:0000256" key="15">
    <source>
        <dbReference type="PROSITE-ProRule" id="PRU00409"/>
    </source>
</evidence>
<dbReference type="Gene3D" id="3.90.600.10">
    <property type="entry name" value="Phosphoribosylglycinamide synthetase, C-terminal domain"/>
    <property type="match status" value="1"/>
</dbReference>
<comment type="cofactor">
    <cofactor evidence="2">
        <name>Mg(2+)</name>
        <dbReference type="ChEBI" id="CHEBI:18420"/>
    </cofactor>
</comment>
<dbReference type="SUPFAM" id="SSF56059">
    <property type="entry name" value="Glutathione synthetase ATP-binding domain-like"/>
    <property type="match status" value="1"/>
</dbReference>
<dbReference type="Gene3D" id="3.40.50.20">
    <property type="match status" value="1"/>
</dbReference>
<dbReference type="InterPro" id="IPR020561">
    <property type="entry name" value="PRibGlycinamid_synth_ATP-grasp"/>
</dbReference>
<dbReference type="Gene3D" id="3.30.470.20">
    <property type="entry name" value="ATP-grasp fold, B domain"/>
    <property type="match status" value="1"/>
</dbReference>
<comment type="catalytic activity">
    <reaction evidence="14">
        <text>5-phospho-beta-D-ribosylamine + glycine + ATP = N(1)-(5-phospho-beta-D-ribosyl)glycinamide + ADP + phosphate + H(+)</text>
        <dbReference type="Rhea" id="RHEA:17453"/>
        <dbReference type="ChEBI" id="CHEBI:15378"/>
        <dbReference type="ChEBI" id="CHEBI:30616"/>
        <dbReference type="ChEBI" id="CHEBI:43474"/>
        <dbReference type="ChEBI" id="CHEBI:57305"/>
        <dbReference type="ChEBI" id="CHEBI:58681"/>
        <dbReference type="ChEBI" id="CHEBI:143788"/>
        <dbReference type="ChEBI" id="CHEBI:456216"/>
        <dbReference type="EC" id="6.3.4.13"/>
    </reaction>
</comment>
<dbReference type="FunFam" id="3.30.1490.20:FF:000006">
    <property type="entry name" value="phosphoribosylamine--glycine ligase, chloroplastic-like"/>
    <property type="match status" value="1"/>
</dbReference>
<keyword evidence="5 14" id="KW-0436">Ligase</keyword>
<dbReference type="GO" id="GO:0006189">
    <property type="term" value="P:'de novo' IMP biosynthetic process"/>
    <property type="evidence" value="ECO:0007669"/>
    <property type="project" value="UniProtKB-UniRule"/>
</dbReference>
<dbReference type="InterPro" id="IPR020560">
    <property type="entry name" value="PRibGlycinamide_synth_C-dom"/>
</dbReference>
<keyword evidence="8 14" id="KW-0658">Purine biosynthesis</keyword>
<evidence type="ECO:0000256" key="3">
    <source>
        <dbReference type="ARBA" id="ARBA00005174"/>
    </source>
</evidence>
<dbReference type="NCBIfam" id="TIGR00877">
    <property type="entry name" value="purD"/>
    <property type="match status" value="1"/>
</dbReference>
<keyword evidence="10" id="KW-0464">Manganese</keyword>
<dbReference type="PANTHER" id="PTHR43472:SF1">
    <property type="entry name" value="PHOSPHORIBOSYLAMINE--GLYCINE LIGASE, CHLOROPLASTIC"/>
    <property type="match status" value="1"/>
</dbReference>
<evidence type="ECO:0000256" key="6">
    <source>
        <dbReference type="ARBA" id="ARBA00022723"/>
    </source>
</evidence>
<dbReference type="InterPro" id="IPR016185">
    <property type="entry name" value="PreATP-grasp_dom_sf"/>
</dbReference>
<feature type="domain" description="ATP-grasp" evidence="16">
    <location>
        <begin position="104"/>
        <end position="310"/>
    </location>
</feature>
<dbReference type="Pfam" id="PF02843">
    <property type="entry name" value="GARS_C"/>
    <property type="match status" value="1"/>
</dbReference>
<keyword evidence="7 15" id="KW-0547">Nucleotide-binding</keyword>
<dbReference type="GO" id="GO:0005524">
    <property type="term" value="F:ATP binding"/>
    <property type="evidence" value="ECO:0007669"/>
    <property type="project" value="UniProtKB-UniRule"/>
</dbReference>
<evidence type="ECO:0000256" key="4">
    <source>
        <dbReference type="ARBA" id="ARBA00013255"/>
    </source>
</evidence>
<dbReference type="HAMAP" id="MF_00138">
    <property type="entry name" value="GARS"/>
    <property type="match status" value="1"/>
</dbReference>
<dbReference type="InterPro" id="IPR011761">
    <property type="entry name" value="ATP-grasp"/>
</dbReference>
<dbReference type="Pfam" id="PF01071">
    <property type="entry name" value="GARS_A"/>
    <property type="match status" value="1"/>
</dbReference>
<dbReference type="GO" id="GO:0009113">
    <property type="term" value="P:purine nucleobase biosynthetic process"/>
    <property type="evidence" value="ECO:0007669"/>
    <property type="project" value="InterPro"/>
</dbReference>
<dbReference type="InterPro" id="IPR020562">
    <property type="entry name" value="PRibGlycinamide_synth_N"/>
</dbReference>
<protein>
    <recommendedName>
        <fullName evidence="4 14">Phosphoribosylamine--glycine ligase</fullName>
        <ecNumber evidence="4 14">6.3.4.13</ecNumber>
    </recommendedName>
    <alternativeName>
        <fullName evidence="14">GARS</fullName>
    </alternativeName>
    <alternativeName>
        <fullName evidence="12 14">Glycinamide ribonucleotide synthetase</fullName>
    </alternativeName>
    <alternativeName>
        <fullName evidence="13 14">Phosphoribosylglycinamide synthetase</fullName>
    </alternativeName>
</protein>
<dbReference type="Proteomes" id="UP000823633">
    <property type="component" value="Unassembled WGS sequence"/>
</dbReference>
<dbReference type="GO" id="GO:0004637">
    <property type="term" value="F:phosphoribosylamine-glycine ligase activity"/>
    <property type="evidence" value="ECO:0007669"/>
    <property type="project" value="UniProtKB-UniRule"/>
</dbReference>
<keyword evidence="6" id="KW-0479">Metal-binding</keyword>
<proteinExistence type="inferred from homology"/>
<evidence type="ECO:0000256" key="7">
    <source>
        <dbReference type="ARBA" id="ARBA00022741"/>
    </source>
</evidence>
<dbReference type="Pfam" id="PF02844">
    <property type="entry name" value="GARS_N"/>
    <property type="match status" value="1"/>
</dbReference>
<comment type="cofactor">
    <cofactor evidence="1">
        <name>Mn(2+)</name>
        <dbReference type="ChEBI" id="CHEBI:29035"/>
    </cofactor>
</comment>
<reference evidence="17" key="2">
    <citation type="journal article" date="2021" name="PeerJ">
        <title>Extensive microbial diversity within the chicken gut microbiome revealed by metagenomics and culture.</title>
        <authorList>
            <person name="Gilroy R."/>
            <person name="Ravi A."/>
            <person name="Getino M."/>
            <person name="Pursley I."/>
            <person name="Horton D.L."/>
            <person name="Alikhan N.F."/>
            <person name="Baker D."/>
            <person name="Gharbi K."/>
            <person name="Hall N."/>
            <person name="Watson M."/>
            <person name="Adriaenssens E.M."/>
            <person name="Foster-Nyarko E."/>
            <person name="Jarju S."/>
            <person name="Secka A."/>
            <person name="Antonio M."/>
            <person name="Oren A."/>
            <person name="Chaudhuri R.R."/>
            <person name="La Ragione R."/>
            <person name="Hildebrand F."/>
            <person name="Pallen M.J."/>
        </authorList>
    </citation>
    <scope>NUCLEOTIDE SEQUENCE</scope>
    <source>
        <strain evidence="17">11167</strain>
    </source>
</reference>
<dbReference type="InterPro" id="IPR020559">
    <property type="entry name" value="PRibGlycinamide_synth_CS"/>
</dbReference>
<evidence type="ECO:0000256" key="11">
    <source>
        <dbReference type="ARBA" id="ARBA00038345"/>
    </source>
</evidence>
<evidence type="ECO:0000256" key="12">
    <source>
        <dbReference type="ARBA" id="ARBA00042242"/>
    </source>
</evidence>
<comment type="caution">
    <text evidence="17">The sequence shown here is derived from an EMBL/GenBank/DDBJ whole genome shotgun (WGS) entry which is preliminary data.</text>
</comment>
<evidence type="ECO:0000313" key="18">
    <source>
        <dbReference type="Proteomes" id="UP000823633"/>
    </source>
</evidence>
<sequence length="417" mass="44659">MNILVLGSGGRECAIVDSLSRCRRADTVYAMPGNGGIRNSIPGSPTDKEAVLAACRRYDIGLCCVTPDDPLAVGMVDHLEANGIPCFGPTQAAARIESSKVFSKALMEKYGIPTAKARSFDRLDEALAYIEDQSFPIVVKADGLALGKGVVIAKDKAEAQAALHDMMEAHRFGQAGSRVLIEEFLTGPEVSILSFTDGQTIVPMVSSMDHKRAYDGDEGPNTGGMGTVAPNPYYTEDVADECMERIFLPTIRAMEAEGCPFRGCLYFGLMLTAQGPKVIEYNARFGDPETQVVLPLLEGDLLEIMLATREGRLKDVSFSFSSDAACCVVMASAGYPGSYEKGKEITIDDGLEEKLFIAGAVQKDGRLITSGGRVLGLTARAATLPEAMAKAYEGVSKIHFAGAFFRHDIGRKALEAK</sequence>
<dbReference type="AlphaFoldDB" id="A0A9D9EB75"/>
<name>A0A9D9EB75_9SPIR</name>
<evidence type="ECO:0000256" key="9">
    <source>
        <dbReference type="ARBA" id="ARBA00022840"/>
    </source>
</evidence>
<dbReference type="PROSITE" id="PS00184">
    <property type="entry name" value="GARS"/>
    <property type="match status" value="1"/>
</dbReference>
<accession>A0A9D9EB75</accession>
<dbReference type="InterPro" id="IPR013815">
    <property type="entry name" value="ATP_grasp_subdomain_1"/>
</dbReference>
<dbReference type="FunFam" id="3.90.600.10:FF:000001">
    <property type="entry name" value="Trifunctional purine biosynthetic protein adenosine-3"/>
    <property type="match status" value="1"/>
</dbReference>
<dbReference type="PROSITE" id="PS50975">
    <property type="entry name" value="ATP_GRASP"/>
    <property type="match status" value="1"/>
</dbReference>
<dbReference type="SMART" id="SM01210">
    <property type="entry name" value="GARS_C"/>
    <property type="match status" value="1"/>
</dbReference>
<dbReference type="EMBL" id="JADIMU010000038">
    <property type="protein sequence ID" value="MBO8443270.1"/>
    <property type="molecule type" value="Genomic_DNA"/>
</dbReference>
<dbReference type="SUPFAM" id="SSF51246">
    <property type="entry name" value="Rudiment single hybrid motif"/>
    <property type="match status" value="1"/>
</dbReference>
<dbReference type="GO" id="GO:0046872">
    <property type="term" value="F:metal ion binding"/>
    <property type="evidence" value="ECO:0007669"/>
    <property type="project" value="UniProtKB-KW"/>
</dbReference>
<dbReference type="SUPFAM" id="SSF52440">
    <property type="entry name" value="PreATP-grasp domain"/>
    <property type="match status" value="1"/>
</dbReference>
<keyword evidence="9 15" id="KW-0067">ATP-binding</keyword>
<evidence type="ECO:0000256" key="10">
    <source>
        <dbReference type="ARBA" id="ARBA00023211"/>
    </source>
</evidence>
<dbReference type="InterPro" id="IPR011054">
    <property type="entry name" value="Rudment_hybrid_motif"/>
</dbReference>
<organism evidence="17 18">
    <name type="scientific">Candidatus Aphodenecus pullistercoris</name>
    <dbReference type="NCBI Taxonomy" id="2840669"/>
    <lineage>
        <taxon>Bacteria</taxon>
        <taxon>Pseudomonadati</taxon>
        <taxon>Spirochaetota</taxon>
        <taxon>Spirochaetia</taxon>
        <taxon>Spirochaetales</taxon>
        <taxon>Candidatus Aphodenecus</taxon>
    </lineage>
</organism>
<dbReference type="SMART" id="SM01209">
    <property type="entry name" value="GARS_A"/>
    <property type="match status" value="1"/>
</dbReference>
<comment type="pathway">
    <text evidence="3 14">Purine metabolism; IMP biosynthesis via de novo pathway; N(1)-(5-phospho-D-ribosyl)glycinamide from 5-phospho-alpha-D-ribose 1-diphosphate: step 2/2.</text>
</comment>
<dbReference type="Gene3D" id="3.30.1490.20">
    <property type="entry name" value="ATP-grasp fold, A domain"/>
    <property type="match status" value="1"/>
</dbReference>
<evidence type="ECO:0000256" key="13">
    <source>
        <dbReference type="ARBA" id="ARBA00042864"/>
    </source>
</evidence>
<dbReference type="InterPro" id="IPR000115">
    <property type="entry name" value="PRibGlycinamide_synth"/>
</dbReference>
<evidence type="ECO:0000256" key="2">
    <source>
        <dbReference type="ARBA" id="ARBA00001946"/>
    </source>
</evidence>
<gene>
    <name evidence="14 17" type="primary">purD</name>
    <name evidence="17" type="ORF">IAC42_05870</name>
</gene>
<reference evidence="17" key="1">
    <citation type="submission" date="2020-10" db="EMBL/GenBank/DDBJ databases">
        <authorList>
            <person name="Gilroy R."/>
        </authorList>
    </citation>
    <scope>NUCLEOTIDE SEQUENCE</scope>
    <source>
        <strain evidence="17">11167</strain>
    </source>
</reference>
<dbReference type="FunFam" id="3.30.470.20:FF:000018">
    <property type="entry name" value="Trifunctional purine biosynthetic protein adenosine-3"/>
    <property type="match status" value="1"/>
</dbReference>
<dbReference type="PANTHER" id="PTHR43472">
    <property type="entry name" value="PHOSPHORIBOSYLAMINE--GLYCINE LIGASE"/>
    <property type="match status" value="1"/>
</dbReference>
<dbReference type="EC" id="6.3.4.13" evidence="4 14"/>